<feature type="binding site" evidence="11">
    <location>
        <position position="51"/>
    </location>
    <ligand>
        <name>[4Fe-4S] cluster</name>
        <dbReference type="ChEBI" id="CHEBI:49883"/>
    </ligand>
</feature>
<evidence type="ECO:0000256" key="1">
    <source>
        <dbReference type="ARBA" id="ARBA00004496"/>
    </source>
</evidence>
<evidence type="ECO:0000256" key="4">
    <source>
        <dbReference type="ARBA" id="ARBA00022723"/>
    </source>
</evidence>
<comment type="subcellular location">
    <subcellularLocation>
        <location evidence="1 11">Cytoplasm</location>
    </subcellularLocation>
</comment>
<dbReference type="OrthoDB" id="8104048at2"/>
<dbReference type="Proteomes" id="UP000292452">
    <property type="component" value="Unassembled WGS sequence"/>
</dbReference>
<proteinExistence type="inferred from homology"/>
<evidence type="ECO:0000256" key="11">
    <source>
        <dbReference type="HAMAP-Rule" id="MF_01479"/>
    </source>
</evidence>
<feature type="binding site" evidence="11">
    <location>
        <position position="48"/>
    </location>
    <ligand>
        <name>[4Fe-4S] cluster</name>
        <dbReference type="ChEBI" id="CHEBI:49883"/>
    </ligand>
</feature>
<comment type="caution">
    <text evidence="13">The sequence shown here is derived from an EMBL/GenBank/DDBJ whole genome shotgun (WGS) entry which is preliminary data.</text>
</comment>
<name>A0A4Q9HVY4_STRKA</name>
<organism evidence="13 14">
    <name type="scientific">Streptomyces kasugaensis</name>
    <dbReference type="NCBI Taxonomy" id="1946"/>
    <lineage>
        <taxon>Bacteria</taxon>
        <taxon>Bacillati</taxon>
        <taxon>Actinomycetota</taxon>
        <taxon>Actinomycetes</taxon>
        <taxon>Kitasatosporales</taxon>
        <taxon>Streptomycetaceae</taxon>
        <taxon>Streptomyces</taxon>
    </lineage>
</organism>
<dbReference type="PROSITE" id="PS51674">
    <property type="entry name" value="4FE4S_WBL"/>
    <property type="match status" value="1"/>
</dbReference>
<dbReference type="Pfam" id="PF02467">
    <property type="entry name" value="Whib"/>
    <property type="match status" value="1"/>
</dbReference>
<dbReference type="AlphaFoldDB" id="A0A4Q9HVY4"/>
<feature type="binding site" evidence="11">
    <location>
        <position position="25"/>
    </location>
    <ligand>
        <name>[4Fe-4S] cluster</name>
        <dbReference type="ChEBI" id="CHEBI:49883"/>
    </ligand>
</feature>
<keyword evidence="6 11" id="KW-0411">Iron-sulfur</keyword>
<comment type="PTM">
    <text evidence="11">The Fe-S cluster can be nitrosylated by nitric oxide (NO).</text>
</comment>
<keyword evidence="10 11" id="KW-0804">Transcription</keyword>
<dbReference type="HAMAP" id="MF_01479">
    <property type="entry name" value="WhiB"/>
    <property type="match status" value="1"/>
</dbReference>
<keyword evidence="7 11" id="KW-0805">Transcription regulation</keyword>
<evidence type="ECO:0000256" key="5">
    <source>
        <dbReference type="ARBA" id="ARBA00023004"/>
    </source>
</evidence>
<evidence type="ECO:0000256" key="8">
    <source>
        <dbReference type="ARBA" id="ARBA00023125"/>
    </source>
</evidence>
<dbReference type="InterPro" id="IPR034768">
    <property type="entry name" value="4FE4S_WBL"/>
</dbReference>
<comment type="function">
    <text evidence="11">Acts as a transcriptional regulator. Probably redox-responsive. The apo- but not holo-form probably binds DNA.</text>
</comment>
<protein>
    <recommendedName>
        <fullName evidence="11">Transcriptional regulator WhiB</fullName>
    </recommendedName>
</protein>
<comment type="cofactor">
    <cofactor evidence="11">
        <name>[4Fe-4S] cluster</name>
        <dbReference type="ChEBI" id="CHEBI:49883"/>
    </cofactor>
    <text evidence="11">Binds 1 [4Fe-4S] cluster per subunit. Following nitrosylation of the [4Fe-4S] cluster binds 1 [4Fe-8(NO)] cluster per subunit.</text>
</comment>
<evidence type="ECO:0000256" key="9">
    <source>
        <dbReference type="ARBA" id="ARBA00023157"/>
    </source>
</evidence>
<keyword evidence="3 11" id="KW-0004">4Fe-4S</keyword>
<dbReference type="GO" id="GO:0047134">
    <property type="term" value="F:protein-disulfide reductase [NAD(P)H] activity"/>
    <property type="evidence" value="ECO:0007669"/>
    <property type="project" value="TreeGrafter"/>
</dbReference>
<evidence type="ECO:0000256" key="10">
    <source>
        <dbReference type="ARBA" id="ARBA00023163"/>
    </source>
</evidence>
<keyword evidence="4 11" id="KW-0479">Metal-binding</keyword>
<comment type="PTM">
    <text evidence="11">Upon Fe-S cluster removal intramolecular disulfide bonds are formed.</text>
</comment>
<dbReference type="GO" id="GO:0035731">
    <property type="term" value="F:dinitrosyl-iron complex binding"/>
    <property type="evidence" value="ECO:0007669"/>
    <property type="project" value="UniProtKB-UniRule"/>
</dbReference>
<dbReference type="InterPro" id="IPR003482">
    <property type="entry name" value="Whib"/>
</dbReference>
<dbReference type="GO" id="GO:0046872">
    <property type="term" value="F:metal ion binding"/>
    <property type="evidence" value="ECO:0007669"/>
    <property type="project" value="UniProtKB-KW"/>
</dbReference>
<sequence>MEALTHPPRRPDGQWDQCWRLRSACVDTDPELFFAIDSPSQNAALRICAMCRVRTECLAYALDERITYGVFGGTPPRWREDLLRRRPHVESWRDLLISARAEFIRAHLPDTDA</sequence>
<gene>
    <name evidence="11" type="primary">whiB</name>
    <name evidence="13" type="ORF">EYS09_12610</name>
</gene>
<evidence type="ECO:0000256" key="2">
    <source>
        <dbReference type="ARBA" id="ARBA00006597"/>
    </source>
</evidence>
<accession>A0A4Q9HVY4</accession>
<dbReference type="RefSeq" id="WP_094791830.1">
    <property type="nucleotide sequence ID" value="NZ_NDXL01000001.1"/>
</dbReference>
<dbReference type="PANTHER" id="PTHR38839">
    <property type="entry name" value="TRANSCRIPTIONAL REGULATOR WHID-RELATED"/>
    <property type="match status" value="1"/>
</dbReference>
<feature type="binding site" evidence="11">
    <location>
        <position position="57"/>
    </location>
    <ligand>
        <name>[4Fe-4S] cluster</name>
        <dbReference type="ChEBI" id="CHEBI:49883"/>
    </ligand>
</feature>
<comment type="similarity">
    <text evidence="2 11">Belongs to the WhiB family.</text>
</comment>
<reference evidence="13 14" key="1">
    <citation type="submission" date="2019-02" db="EMBL/GenBank/DDBJ databases">
        <title>Draft Genome Sequence of Streptomyces sp. AM-2504, identified by 16S rRNA comparative analysis as a Streptomyces Kasugaensis strain.</title>
        <authorList>
            <person name="Napolioni V."/>
            <person name="Giuliodori A.M."/>
            <person name="Spurio R."/>
            <person name="Fabbretti A."/>
        </authorList>
    </citation>
    <scope>NUCLEOTIDE SEQUENCE [LARGE SCALE GENOMIC DNA]</scope>
    <source>
        <strain evidence="13 14">AM-2504</strain>
    </source>
</reference>
<keyword evidence="9 11" id="KW-1015">Disulfide bond</keyword>
<keyword evidence="14" id="KW-1185">Reference proteome</keyword>
<evidence type="ECO:0000313" key="14">
    <source>
        <dbReference type="Proteomes" id="UP000292452"/>
    </source>
</evidence>
<dbReference type="EMBL" id="SIXH01000085">
    <property type="protein sequence ID" value="TBO59354.1"/>
    <property type="molecule type" value="Genomic_DNA"/>
</dbReference>
<dbReference type="GO" id="GO:0045892">
    <property type="term" value="P:negative regulation of DNA-templated transcription"/>
    <property type="evidence" value="ECO:0007669"/>
    <property type="project" value="TreeGrafter"/>
</dbReference>
<evidence type="ECO:0000259" key="12">
    <source>
        <dbReference type="PROSITE" id="PS51674"/>
    </source>
</evidence>
<evidence type="ECO:0000256" key="7">
    <source>
        <dbReference type="ARBA" id="ARBA00023015"/>
    </source>
</evidence>
<dbReference type="GO" id="GO:0005737">
    <property type="term" value="C:cytoplasm"/>
    <property type="evidence" value="ECO:0007669"/>
    <property type="project" value="UniProtKB-SubCell"/>
</dbReference>
<evidence type="ECO:0000313" key="13">
    <source>
        <dbReference type="EMBL" id="TBO59354.1"/>
    </source>
</evidence>
<dbReference type="GO" id="GO:0051539">
    <property type="term" value="F:4 iron, 4 sulfur cluster binding"/>
    <property type="evidence" value="ECO:0007669"/>
    <property type="project" value="UniProtKB-UniRule"/>
</dbReference>
<evidence type="ECO:0000256" key="6">
    <source>
        <dbReference type="ARBA" id="ARBA00023014"/>
    </source>
</evidence>
<dbReference type="GO" id="GO:0003677">
    <property type="term" value="F:DNA binding"/>
    <property type="evidence" value="ECO:0007669"/>
    <property type="project" value="UniProtKB-UniRule"/>
</dbReference>
<evidence type="ECO:0000256" key="3">
    <source>
        <dbReference type="ARBA" id="ARBA00022485"/>
    </source>
</evidence>
<keyword evidence="8 11" id="KW-0238">DNA-binding</keyword>
<keyword evidence="5 11" id="KW-0408">Iron</keyword>
<feature type="domain" description="4Fe-4S Wbl-type" evidence="12">
    <location>
        <begin position="24"/>
        <end position="81"/>
    </location>
</feature>
<dbReference type="GO" id="GO:0045454">
    <property type="term" value="P:cell redox homeostasis"/>
    <property type="evidence" value="ECO:0007669"/>
    <property type="project" value="TreeGrafter"/>
</dbReference>
<keyword evidence="11" id="KW-0963">Cytoplasm</keyword>